<feature type="domain" description="Putative zinc ribbon" evidence="1">
    <location>
        <begin position="6"/>
        <end position="88"/>
    </location>
</feature>
<sequence length="88" mass="10028">MNEMKLCQSCAMPMNQPDAQYGTETDGTKNADYCHYCYEDGKFTFHGTMEEMINICVPHMVSNEPGGMNEEAARSMLQGILPQLKRWK</sequence>
<comment type="caution">
    <text evidence="2">The sequence shown here is derived from an EMBL/GenBank/DDBJ whole genome shotgun (WGS) entry which is preliminary data.</text>
</comment>
<dbReference type="Proteomes" id="UP000608420">
    <property type="component" value="Unassembled WGS sequence"/>
</dbReference>
<organism evidence="2 3">
    <name type="scientific">Paenibacillus aceti</name>
    <dbReference type="NCBI Taxonomy" id="1820010"/>
    <lineage>
        <taxon>Bacteria</taxon>
        <taxon>Bacillati</taxon>
        <taxon>Bacillota</taxon>
        <taxon>Bacilli</taxon>
        <taxon>Bacillales</taxon>
        <taxon>Paenibacillaceae</taxon>
        <taxon>Paenibacillus</taxon>
    </lineage>
</organism>
<evidence type="ECO:0000259" key="1">
    <source>
        <dbReference type="Pfam" id="PF12674"/>
    </source>
</evidence>
<evidence type="ECO:0000313" key="3">
    <source>
        <dbReference type="Proteomes" id="UP000608420"/>
    </source>
</evidence>
<dbReference type="RefSeq" id="WP_120461712.1">
    <property type="nucleotide sequence ID" value="NZ_BMIW01000022.1"/>
</dbReference>
<proteinExistence type="predicted"/>
<gene>
    <name evidence="2" type="ORF">GCM10010913_29870</name>
</gene>
<evidence type="ECO:0000313" key="2">
    <source>
        <dbReference type="EMBL" id="GGG06069.1"/>
    </source>
</evidence>
<name>A0ABQ1W151_9BACL</name>
<accession>A0ABQ1W151</accession>
<reference evidence="3" key="1">
    <citation type="journal article" date="2019" name="Int. J. Syst. Evol. Microbiol.">
        <title>The Global Catalogue of Microorganisms (GCM) 10K type strain sequencing project: providing services to taxonomists for standard genome sequencing and annotation.</title>
        <authorList>
            <consortium name="The Broad Institute Genomics Platform"/>
            <consortium name="The Broad Institute Genome Sequencing Center for Infectious Disease"/>
            <person name="Wu L."/>
            <person name="Ma J."/>
        </authorList>
    </citation>
    <scope>NUCLEOTIDE SEQUENCE [LARGE SCALE GENOMIC DNA]</scope>
    <source>
        <strain evidence="3">CGMCC 1.15420</strain>
    </source>
</reference>
<dbReference type="InterPro" id="IPR025868">
    <property type="entry name" value="Zn_ribbon_dom_put"/>
</dbReference>
<dbReference type="EMBL" id="BMIW01000022">
    <property type="protein sequence ID" value="GGG06069.1"/>
    <property type="molecule type" value="Genomic_DNA"/>
</dbReference>
<protein>
    <submittedName>
        <fullName evidence="2">Transcriptional regulator</fullName>
    </submittedName>
</protein>
<dbReference type="Pfam" id="PF12674">
    <property type="entry name" value="Zn_ribbon_2"/>
    <property type="match status" value="1"/>
</dbReference>
<keyword evidence="3" id="KW-1185">Reference proteome</keyword>